<accession>A0A1C3HND4</accession>
<sequence length="88" mass="10010">MSIYMELRCELRGELPINESKCWSEVDLSLWAMALNTHESTEQTTTELLSKATHAGWQSINGDWICPGCQENLALTEQMQAVAERHDQ</sequence>
<reference evidence="1" key="1">
    <citation type="submission" date="2016-05" db="EMBL/GenBank/DDBJ databases">
        <authorList>
            <person name="Lavstsen T."/>
            <person name="Jespersen J.S."/>
        </authorList>
    </citation>
    <scope>NUCLEOTIDE SEQUENCE</scope>
    <source>
        <strain evidence="1">PWN146_assembly</strain>
    </source>
</reference>
<gene>
    <name evidence="1" type="ORF">PWN146_05310</name>
</gene>
<protein>
    <submittedName>
        <fullName evidence="1">Uncharacterized protein</fullName>
    </submittedName>
</protein>
<dbReference type="EMBL" id="LT575491">
    <property type="protein sequence ID" value="SAY46541.1"/>
    <property type="molecule type" value="Genomic_DNA"/>
</dbReference>
<evidence type="ECO:0000313" key="1">
    <source>
        <dbReference type="EMBL" id="SAY46541.1"/>
    </source>
</evidence>
<proteinExistence type="predicted"/>
<dbReference type="AlphaFoldDB" id="A0A1C3HND4"/>
<name>A0A1C3HND4_SERMA</name>
<organism evidence="1">
    <name type="scientific">Serratia marcescens</name>
    <dbReference type="NCBI Taxonomy" id="615"/>
    <lineage>
        <taxon>Bacteria</taxon>
        <taxon>Pseudomonadati</taxon>
        <taxon>Pseudomonadota</taxon>
        <taxon>Gammaproteobacteria</taxon>
        <taxon>Enterobacterales</taxon>
        <taxon>Yersiniaceae</taxon>
        <taxon>Serratia</taxon>
    </lineage>
</organism>